<evidence type="ECO:0000313" key="2">
    <source>
        <dbReference type="EMBL" id="MBB6098211.1"/>
    </source>
</evidence>
<dbReference type="NCBIfam" id="TIGR04025">
    <property type="entry name" value="PPOX_FMN_DR2398"/>
    <property type="match status" value="1"/>
</dbReference>
<dbReference type="PANTHER" id="PTHR42815">
    <property type="entry name" value="FAD-BINDING, PUTATIVE (AFU_ORTHOLOGUE AFUA_6G07600)-RELATED"/>
    <property type="match status" value="1"/>
</dbReference>
<dbReference type="Proteomes" id="UP000569951">
    <property type="component" value="Unassembled WGS sequence"/>
</dbReference>
<keyword evidence="3" id="KW-1185">Reference proteome</keyword>
<dbReference type="EMBL" id="JACHHG010000005">
    <property type="protein sequence ID" value="MBB6098211.1"/>
    <property type="molecule type" value="Genomic_DNA"/>
</dbReference>
<gene>
    <name evidence="2" type="ORF">HNR42_001636</name>
</gene>
<reference evidence="2 3" key="1">
    <citation type="submission" date="2020-08" db="EMBL/GenBank/DDBJ databases">
        <title>Genomic Encyclopedia of Type Strains, Phase IV (KMG-IV): sequencing the most valuable type-strain genomes for metagenomic binning, comparative biology and taxonomic classification.</title>
        <authorList>
            <person name="Goeker M."/>
        </authorList>
    </citation>
    <scope>NUCLEOTIDE SEQUENCE [LARGE SCALE GENOMIC DNA]</scope>
    <source>
        <strain evidence="2 3">DSM 21458</strain>
    </source>
</reference>
<evidence type="ECO:0000259" key="1">
    <source>
        <dbReference type="Pfam" id="PF01243"/>
    </source>
</evidence>
<proteinExistence type="predicted"/>
<feature type="domain" description="Pyridoxamine 5'-phosphate oxidase N-terminal" evidence="1">
    <location>
        <begin position="35"/>
        <end position="154"/>
    </location>
</feature>
<dbReference type="PANTHER" id="PTHR42815:SF2">
    <property type="entry name" value="FAD-BINDING, PUTATIVE (AFU_ORTHOLOGUE AFUA_6G07600)-RELATED"/>
    <property type="match status" value="1"/>
</dbReference>
<sequence>MHPDDPYAVTSLEVLSALYGPPSERALLKQIDRLDAHCRRFIAVSPFVLLATAGPQGLDCSPRGDAPGFVRVLDDHTLLLPDRRGNNRIDSLRNVVQDPRVGLLFVVPGVNETLRVNGSAYVSTHPELLEACAVQGTLPRSALVIRALEVFMQCSRALVRSELWNAQRFVRREDLPSFGQVLAAHTGGRVNAAEYDAQAHETVRKTLY</sequence>
<dbReference type="InterPro" id="IPR024029">
    <property type="entry name" value="Pyridox_Oxase_FMN-dep"/>
</dbReference>
<dbReference type="InterPro" id="IPR011576">
    <property type="entry name" value="Pyridox_Oxase_N"/>
</dbReference>
<name>A0A841HXF3_9DEIO</name>
<protein>
    <recommendedName>
        <fullName evidence="1">Pyridoxamine 5'-phosphate oxidase N-terminal domain-containing protein</fullName>
    </recommendedName>
</protein>
<dbReference type="Pfam" id="PF01243">
    <property type="entry name" value="PNPOx_N"/>
    <property type="match status" value="1"/>
</dbReference>
<evidence type="ECO:0000313" key="3">
    <source>
        <dbReference type="Proteomes" id="UP000569951"/>
    </source>
</evidence>
<comment type="caution">
    <text evidence="2">The sequence shown here is derived from an EMBL/GenBank/DDBJ whole genome shotgun (WGS) entry which is preliminary data.</text>
</comment>
<dbReference type="InterPro" id="IPR012349">
    <property type="entry name" value="Split_barrel_FMN-bd"/>
</dbReference>
<organism evidence="2 3">
    <name type="scientific">Deinobacterium chartae</name>
    <dbReference type="NCBI Taxonomy" id="521158"/>
    <lineage>
        <taxon>Bacteria</taxon>
        <taxon>Thermotogati</taxon>
        <taxon>Deinococcota</taxon>
        <taxon>Deinococci</taxon>
        <taxon>Deinococcales</taxon>
        <taxon>Deinococcaceae</taxon>
        <taxon>Deinobacterium</taxon>
    </lineage>
</organism>
<accession>A0A841HXF3</accession>
<dbReference type="SUPFAM" id="SSF50475">
    <property type="entry name" value="FMN-binding split barrel"/>
    <property type="match status" value="1"/>
</dbReference>
<dbReference type="RefSeq" id="WP_183986408.1">
    <property type="nucleotide sequence ID" value="NZ_JACHHG010000005.1"/>
</dbReference>
<dbReference type="Gene3D" id="2.30.110.10">
    <property type="entry name" value="Electron Transport, Fmn-binding Protein, Chain A"/>
    <property type="match status" value="1"/>
</dbReference>
<dbReference type="AlphaFoldDB" id="A0A841HXF3"/>